<dbReference type="InterPro" id="IPR045056">
    <property type="entry name" value="Nop56/Nop58"/>
</dbReference>
<dbReference type="PANTHER" id="PTHR10894">
    <property type="entry name" value="NUCLEOLAR PROTEIN 5 NUCLEOLAR PROTEIN NOP5 NOP58"/>
    <property type="match status" value="1"/>
</dbReference>
<dbReference type="GO" id="GO:0032040">
    <property type="term" value="C:small-subunit processome"/>
    <property type="evidence" value="ECO:0007669"/>
    <property type="project" value="InterPro"/>
</dbReference>
<dbReference type="PANTHER" id="PTHR10894:SF0">
    <property type="entry name" value="NUCLEOLAR PROTEIN 56"/>
    <property type="match status" value="1"/>
</dbReference>
<reference evidence="1 2" key="3">
    <citation type="submission" date="2019-11" db="EMBL/GenBank/DDBJ databases">
        <title>A de novo genome assembly of a pear dwarfing rootstock.</title>
        <authorList>
            <person name="Wang F."/>
            <person name="Wang J."/>
            <person name="Li S."/>
            <person name="Zhang Y."/>
            <person name="Fang M."/>
            <person name="Ma L."/>
            <person name="Zhao Y."/>
            <person name="Jiang S."/>
        </authorList>
    </citation>
    <scope>NUCLEOTIDE SEQUENCE [LARGE SCALE GENOMIC DNA]</scope>
    <source>
        <strain evidence="1">S2</strain>
        <tissue evidence="1">Leaf</tissue>
    </source>
</reference>
<reference evidence="1 2" key="1">
    <citation type="submission" date="2019-09" db="EMBL/GenBank/DDBJ databases">
        <authorList>
            <person name="Ou C."/>
        </authorList>
    </citation>
    <scope>NUCLEOTIDE SEQUENCE [LARGE SCALE GENOMIC DNA]</scope>
    <source>
        <strain evidence="1">S2</strain>
        <tissue evidence="1">Leaf</tissue>
    </source>
</reference>
<dbReference type="InterPro" id="IPR036070">
    <property type="entry name" value="Nop_dom_sf"/>
</dbReference>
<protein>
    <submittedName>
        <fullName evidence="1">Uncharacterized protein</fullName>
    </submittedName>
</protein>
<gene>
    <name evidence="1" type="ORF">D8674_030878</name>
</gene>
<evidence type="ECO:0000313" key="1">
    <source>
        <dbReference type="EMBL" id="KAB2595428.1"/>
    </source>
</evidence>
<dbReference type="SUPFAM" id="SSF89124">
    <property type="entry name" value="Nop domain"/>
    <property type="match status" value="1"/>
</dbReference>
<dbReference type="GO" id="GO:0030515">
    <property type="term" value="F:snoRNA binding"/>
    <property type="evidence" value="ECO:0007669"/>
    <property type="project" value="InterPro"/>
</dbReference>
<dbReference type="Gene3D" id="1.10.287.4070">
    <property type="match status" value="1"/>
</dbReference>
<reference evidence="2" key="2">
    <citation type="submission" date="2019-10" db="EMBL/GenBank/DDBJ databases">
        <title>A de novo genome assembly of a pear dwarfing rootstock.</title>
        <authorList>
            <person name="Wang F."/>
            <person name="Wang J."/>
            <person name="Li S."/>
            <person name="Zhang Y."/>
            <person name="Fang M."/>
            <person name="Ma L."/>
            <person name="Zhao Y."/>
            <person name="Jiang S."/>
        </authorList>
    </citation>
    <scope>NUCLEOTIDE SEQUENCE [LARGE SCALE GENOMIC DNA]</scope>
</reference>
<dbReference type="GO" id="GO:0031428">
    <property type="term" value="C:box C/D methylation guide snoRNP complex"/>
    <property type="evidence" value="ECO:0007669"/>
    <property type="project" value="InterPro"/>
</dbReference>
<proteinExistence type="predicted"/>
<organism evidence="1 2">
    <name type="scientific">Pyrus ussuriensis x Pyrus communis</name>
    <dbReference type="NCBI Taxonomy" id="2448454"/>
    <lineage>
        <taxon>Eukaryota</taxon>
        <taxon>Viridiplantae</taxon>
        <taxon>Streptophyta</taxon>
        <taxon>Embryophyta</taxon>
        <taxon>Tracheophyta</taxon>
        <taxon>Spermatophyta</taxon>
        <taxon>Magnoliopsida</taxon>
        <taxon>eudicotyledons</taxon>
        <taxon>Gunneridae</taxon>
        <taxon>Pentapetalae</taxon>
        <taxon>rosids</taxon>
        <taxon>fabids</taxon>
        <taxon>Rosales</taxon>
        <taxon>Rosaceae</taxon>
        <taxon>Amygdaloideae</taxon>
        <taxon>Maleae</taxon>
        <taxon>Pyrus</taxon>
    </lineage>
</organism>
<sequence>MTDELRNFWNIASQKSRKPGNMDKSRTGLGHSYSRGKVKFNVDRFDNMVIQVISTLDTLDKDINSFSMRFILSMTLHAKVAESVEEKSTLGEDKLAELTDIVGDEDKAKEIIEAAKASMGG</sequence>
<dbReference type="Proteomes" id="UP000327157">
    <property type="component" value="Chromosome 7"/>
</dbReference>
<name>A0A5N5EWV2_9ROSA</name>
<dbReference type="AlphaFoldDB" id="A0A5N5EWV2"/>
<keyword evidence="2" id="KW-1185">Reference proteome</keyword>
<dbReference type="OrthoDB" id="1689449at2759"/>
<comment type="caution">
    <text evidence="1">The sequence shown here is derived from an EMBL/GenBank/DDBJ whole genome shotgun (WGS) entry which is preliminary data.</text>
</comment>
<evidence type="ECO:0000313" key="2">
    <source>
        <dbReference type="Proteomes" id="UP000327157"/>
    </source>
</evidence>
<accession>A0A5N5EWV2</accession>
<dbReference type="EMBL" id="SMOL01000781">
    <property type="protein sequence ID" value="KAB2595428.1"/>
    <property type="molecule type" value="Genomic_DNA"/>
</dbReference>